<name>A0A158PGA9_ANGCS</name>
<feature type="coiled-coil region" evidence="1">
    <location>
        <begin position="113"/>
        <end position="140"/>
    </location>
</feature>
<evidence type="ECO:0000256" key="2">
    <source>
        <dbReference type="SAM" id="MobiDB-lite"/>
    </source>
</evidence>
<protein>
    <submittedName>
        <fullName evidence="6">BZIP domain-containing protein</fullName>
    </submittedName>
</protein>
<dbReference type="STRING" id="334426.A0A158PGA9"/>
<gene>
    <name evidence="4" type="ORF">ACOC_LOCUS5027</name>
</gene>
<keyword evidence="1" id="KW-0175">Coiled coil</keyword>
<dbReference type="SMART" id="SM00338">
    <property type="entry name" value="BRLZ"/>
    <property type="match status" value="1"/>
</dbReference>
<dbReference type="WBParaSite" id="ACOC_0000502601-mRNA-1">
    <property type="protein sequence ID" value="ACOC_0000502601-mRNA-1"/>
    <property type="gene ID" value="ACOC_0000502601"/>
</dbReference>
<feature type="compositionally biased region" description="Basic and acidic residues" evidence="2">
    <location>
        <begin position="84"/>
        <end position="110"/>
    </location>
</feature>
<dbReference type="OrthoDB" id="5874510at2759"/>
<evidence type="ECO:0000313" key="5">
    <source>
        <dbReference type="Proteomes" id="UP000267027"/>
    </source>
</evidence>
<dbReference type="Pfam" id="PF07716">
    <property type="entry name" value="bZIP_2"/>
    <property type="match status" value="1"/>
</dbReference>
<dbReference type="InterPro" id="IPR004827">
    <property type="entry name" value="bZIP"/>
</dbReference>
<reference evidence="4 5" key="2">
    <citation type="submission" date="2018-11" db="EMBL/GenBank/DDBJ databases">
        <authorList>
            <consortium name="Pathogen Informatics"/>
        </authorList>
    </citation>
    <scope>NUCLEOTIDE SEQUENCE [LARGE SCALE GENOMIC DNA]</scope>
    <source>
        <strain evidence="4 5">Costa Rica</strain>
    </source>
</reference>
<evidence type="ECO:0000256" key="1">
    <source>
        <dbReference type="SAM" id="Coils"/>
    </source>
</evidence>
<feature type="region of interest" description="Disordered" evidence="2">
    <location>
        <begin position="73"/>
        <end position="110"/>
    </location>
</feature>
<dbReference type="GO" id="GO:0003700">
    <property type="term" value="F:DNA-binding transcription factor activity"/>
    <property type="evidence" value="ECO:0007669"/>
    <property type="project" value="InterPro"/>
</dbReference>
<dbReference type="AlphaFoldDB" id="A0A158PGA9"/>
<dbReference type="InterPro" id="IPR046347">
    <property type="entry name" value="bZIP_sf"/>
</dbReference>
<feature type="domain" description="BZIP" evidence="3">
    <location>
        <begin position="88"/>
        <end position="144"/>
    </location>
</feature>
<accession>A0A158PGA9</accession>
<proteinExistence type="predicted"/>
<evidence type="ECO:0000259" key="3">
    <source>
        <dbReference type="PROSITE" id="PS50217"/>
    </source>
</evidence>
<sequence>MGNTSPHRSDKAINGEDASSSSSSPPPTVPTNSNELSERGSELVTNGMELYAMLQSGLRQSLRSTSLASVRVEGEGWASSPSQRAEKQVDYLERRRKNNDSARRSREVRRQREALNRRQVEMLERENMQLRAQIALLRLEVGQLSFVLLAEGVKLLS</sequence>
<dbReference type="Proteomes" id="UP000267027">
    <property type="component" value="Unassembled WGS sequence"/>
</dbReference>
<reference evidence="6" key="1">
    <citation type="submission" date="2016-04" db="UniProtKB">
        <authorList>
            <consortium name="WormBaseParasite"/>
        </authorList>
    </citation>
    <scope>IDENTIFICATION</scope>
</reference>
<evidence type="ECO:0000313" key="4">
    <source>
        <dbReference type="EMBL" id="VDM56612.1"/>
    </source>
</evidence>
<evidence type="ECO:0000313" key="6">
    <source>
        <dbReference type="WBParaSite" id="ACOC_0000502601-mRNA-1"/>
    </source>
</evidence>
<dbReference type="Gene3D" id="1.20.5.170">
    <property type="match status" value="1"/>
</dbReference>
<dbReference type="SUPFAM" id="SSF57959">
    <property type="entry name" value="Leucine zipper domain"/>
    <property type="match status" value="1"/>
</dbReference>
<organism evidence="6">
    <name type="scientific">Angiostrongylus costaricensis</name>
    <name type="common">Nematode worm</name>
    <dbReference type="NCBI Taxonomy" id="334426"/>
    <lineage>
        <taxon>Eukaryota</taxon>
        <taxon>Metazoa</taxon>
        <taxon>Ecdysozoa</taxon>
        <taxon>Nematoda</taxon>
        <taxon>Chromadorea</taxon>
        <taxon>Rhabditida</taxon>
        <taxon>Rhabditina</taxon>
        <taxon>Rhabditomorpha</taxon>
        <taxon>Strongyloidea</taxon>
        <taxon>Metastrongylidae</taxon>
        <taxon>Angiostrongylus</taxon>
    </lineage>
</organism>
<keyword evidence="5" id="KW-1185">Reference proteome</keyword>
<dbReference type="PROSITE" id="PS50217">
    <property type="entry name" value="BZIP"/>
    <property type="match status" value="1"/>
</dbReference>
<feature type="region of interest" description="Disordered" evidence="2">
    <location>
        <begin position="1"/>
        <end position="43"/>
    </location>
</feature>
<dbReference type="EMBL" id="UYYA01003844">
    <property type="protein sequence ID" value="VDM56612.1"/>
    <property type="molecule type" value="Genomic_DNA"/>
</dbReference>